<evidence type="ECO:0000313" key="3">
    <source>
        <dbReference type="Proteomes" id="UP000220133"/>
    </source>
</evidence>
<evidence type="ECO:0000256" key="1">
    <source>
        <dbReference type="SAM" id="Phobius"/>
    </source>
</evidence>
<feature type="transmembrane region" description="Helical" evidence="1">
    <location>
        <begin position="88"/>
        <end position="109"/>
    </location>
</feature>
<keyword evidence="1" id="KW-0472">Membrane</keyword>
<sequence>MHQFIWGLQFFTHVINQMRKYREDIKLIIRVLIYGAIYFIISKIDNPSFIYFTLALWIIYGLKTLYHKIQYRKGYADYILIPTRNDDFFRIASLTLGAIIFFISIYILIITSPLMNYAVIGIFLGLLIFFNGILDLPKGKMHIKENILKLYGLKDPIDIKHLTKIKIANASILLLHNNEGSIQAVNFNINQVNAELINKYIFDNMVNAELVVVNDIK</sequence>
<dbReference type="EMBL" id="CP023777">
    <property type="protein sequence ID" value="ATL46733.1"/>
    <property type="molecule type" value="Genomic_DNA"/>
</dbReference>
<name>A0A291QS63_9BACT</name>
<reference evidence="2 3" key="1">
    <citation type="submission" date="2017-10" db="EMBL/GenBank/DDBJ databases">
        <title>Paenichitinophaga pekingensis gen. nov., sp. nov., isolated from activated sludge.</title>
        <authorList>
            <person name="Jin D."/>
            <person name="Kong X."/>
            <person name="Deng Y."/>
            <person name="Bai Z."/>
        </authorList>
    </citation>
    <scope>NUCLEOTIDE SEQUENCE [LARGE SCALE GENOMIC DNA]</scope>
    <source>
        <strain evidence="2 3">13</strain>
    </source>
</reference>
<keyword evidence="3" id="KW-1185">Reference proteome</keyword>
<feature type="transmembrane region" description="Helical" evidence="1">
    <location>
        <begin position="27"/>
        <end position="44"/>
    </location>
</feature>
<keyword evidence="1" id="KW-0812">Transmembrane</keyword>
<evidence type="ECO:0000313" key="2">
    <source>
        <dbReference type="EMBL" id="ATL46733.1"/>
    </source>
</evidence>
<accession>A0A291QS63</accession>
<feature type="transmembrane region" description="Helical" evidence="1">
    <location>
        <begin position="115"/>
        <end position="134"/>
    </location>
</feature>
<proteinExistence type="predicted"/>
<organism evidence="2 3">
    <name type="scientific">Chitinophaga caeni</name>
    <dbReference type="NCBI Taxonomy" id="2029983"/>
    <lineage>
        <taxon>Bacteria</taxon>
        <taxon>Pseudomonadati</taxon>
        <taxon>Bacteroidota</taxon>
        <taxon>Chitinophagia</taxon>
        <taxon>Chitinophagales</taxon>
        <taxon>Chitinophagaceae</taxon>
        <taxon>Chitinophaga</taxon>
    </lineage>
</organism>
<dbReference type="KEGG" id="cbae:COR50_05845"/>
<dbReference type="Proteomes" id="UP000220133">
    <property type="component" value="Chromosome"/>
</dbReference>
<gene>
    <name evidence="2" type="ORF">COR50_05845</name>
</gene>
<dbReference type="AlphaFoldDB" id="A0A291QS63"/>
<protein>
    <submittedName>
        <fullName evidence="2">Uncharacterized protein</fullName>
    </submittedName>
</protein>
<keyword evidence="1" id="KW-1133">Transmembrane helix</keyword>
<feature type="transmembrane region" description="Helical" evidence="1">
    <location>
        <begin position="50"/>
        <end position="67"/>
    </location>
</feature>